<dbReference type="InterPro" id="IPR000477">
    <property type="entry name" value="RT_dom"/>
</dbReference>
<evidence type="ECO:0000313" key="2">
    <source>
        <dbReference type="EMBL" id="GBL88858.1"/>
    </source>
</evidence>
<protein>
    <recommendedName>
        <fullName evidence="1">Reverse transcriptase domain-containing protein</fullName>
    </recommendedName>
</protein>
<dbReference type="Pfam" id="PF00078">
    <property type="entry name" value="RVT_1"/>
    <property type="match status" value="1"/>
</dbReference>
<dbReference type="Proteomes" id="UP000499080">
    <property type="component" value="Unassembled WGS sequence"/>
</dbReference>
<reference evidence="2 3" key="1">
    <citation type="journal article" date="2019" name="Sci. Rep.">
        <title>Orb-weaving spider Araneus ventricosus genome elucidates the spidroin gene catalogue.</title>
        <authorList>
            <person name="Kono N."/>
            <person name="Nakamura H."/>
            <person name="Ohtoshi R."/>
            <person name="Moran D.A.P."/>
            <person name="Shinohara A."/>
            <person name="Yoshida Y."/>
            <person name="Fujiwara M."/>
            <person name="Mori M."/>
            <person name="Tomita M."/>
            <person name="Arakawa K."/>
        </authorList>
    </citation>
    <scope>NUCLEOTIDE SEQUENCE [LARGE SCALE GENOMIC DNA]</scope>
</reference>
<dbReference type="EMBL" id="BGPR01000062">
    <property type="protein sequence ID" value="GBL88858.1"/>
    <property type="molecule type" value="Genomic_DNA"/>
</dbReference>
<feature type="domain" description="Reverse transcriptase" evidence="1">
    <location>
        <begin position="10"/>
        <end position="98"/>
    </location>
</feature>
<keyword evidence="3" id="KW-1185">Reference proteome</keyword>
<accession>A0A4Y2BA02</accession>
<name>A0A4Y2BA02_ARAVE</name>
<organism evidence="2 3">
    <name type="scientific">Araneus ventricosus</name>
    <name type="common">Orbweaver spider</name>
    <name type="synonym">Epeira ventricosa</name>
    <dbReference type="NCBI Taxonomy" id="182803"/>
    <lineage>
        <taxon>Eukaryota</taxon>
        <taxon>Metazoa</taxon>
        <taxon>Ecdysozoa</taxon>
        <taxon>Arthropoda</taxon>
        <taxon>Chelicerata</taxon>
        <taxon>Arachnida</taxon>
        <taxon>Araneae</taxon>
        <taxon>Araneomorphae</taxon>
        <taxon>Entelegynae</taxon>
        <taxon>Araneoidea</taxon>
        <taxon>Araneidae</taxon>
        <taxon>Araneus</taxon>
    </lineage>
</organism>
<proteinExistence type="predicted"/>
<comment type="caution">
    <text evidence="2">The sequence shown here is derived from an EMBL/GenBank/DDBJ whole genome shotgun (WGS) entry which is preliminary data.</text>
</comment>
<dbReference type="AlphaFoldDB" id="A0A4Y2BA02"/>
<gene>
    <name evidence="2" type="ORF">AVEN_158967_1</name>
</gene>
<sequence>MDTALNLELPQGCYMQAFADDLIVVISGNDKDCLEENGNLVLKKLVAWGARHKLMFNASKTFLLPIIYDERPNMKDPRELKLNYQKVVAKNSIRYLGVI</sequence>
<dbReference type="OrthoDB" id="411871at2759"/>
<evidence type="ECO:0000259" key="1">
    <source>
        <dbReference type="Pfam" id="PF00078"/>
    </source>
</evidence>
<evidence type="ECO:0000313" key="3">
    <source>
        <dbReference type="Proteomes" id="UP000499080"/>
    </source>
</evidence>